<evidence type="ECO:0000256" key="9">
    <source>
        <dbReference type="SAM" id="MobiDB-lite"/>
    </source>
</evidence>
<evidence type="ECO:0000256" key="3">
    <source>
        <dbReference type="ARBA" id="ARBA00012601"/>
    </source>
</evidence>
<keyword evidence="7 13" id="KW-0326">Glycosidase</keyword>
<accession>A0A6G1HPR6</accession>
<dbReference type="GO" id="GO:0030245">
    <property type="term" value="P:cellulose catabolic process"/>
    <property type="evidence" value="ECO:0007669"/>
    <property type="project" value="UniProtKB-KW"/>
</dbReference>
<dbReference type="InterPro" id="IPR001701">
    <property type="entry name" value="Glyco_hydro_9"/>
</dbReference>
<evidence type="ECO:0000259" key="12">
    <source>
        <dbReference type="Pfam" id="PF00759"/>
    </source>
</evidence>
<keyword evidence="14" id="KW-1185">Reference proteome</keyword>
<keyword evidence="6" id="KW-0119">Carbohydrate metabolism</keyword>
<evidence type="ECO:0000256" key="1">
    <source>
        <dbReference type="ARBA" id="ARBA00000966"/>
    </source>
</evidence>
<dbReference type="OrthoDB" id="10257085at2759"/>
<evidence type="ECO:0000256" key="7">
    <source>
        <dbReference type="ARBA" id="ARBA00023295"/>
    </source>
</evidence>
<dbReference type="SUPFAM" id="SSF48208">
    <property type="entry name" value="Six-hairpin glycosidases"/>
    <property type="match status" value="1"/>
</dbReference>
<feature type="transmembrane region" description="Helical" evidence="10">
    <location>
        <begin position="544"/>
        <end position="563"/>
    </location>
</feature>
<feature type="domain" description="Glycoside hydrolase family 9" evidence="12">
    <location>
        <begin position="51"/>
        <end position="499"/>
    </location>
</feature>
<keyword evidence="10" id="KW-0472">Membrane</keyword>
<feature type="compositionally biased region" description="Polar residues" evidence="9">
    <location>
        <begin position="431"/>
        <end position="442"/>
    </location>
</feature>
<keyword evidence="10" id="KW-1133">Transmembrane helix</keyword>
<comment type="catalytic activity">
    <reaction evidence="1">
        <text>Endohydrolysis of (1-&gt;4)-beta-D-glucosidic linkages in cellulose, lichenin and cereal beta-D-glucans.</text>
        <dbReference type="EC" id="3.2.1.4"/>
    </reaction>
</comment>
<feature type="signal peptide" evidence="11">
    <location>
        <begin position="1"/>
        <end position="20"/>
    </location>
</feature>
<keyword evidence="10" id="KW-0812">Transmembrane</keyword>
<feature type="region of interest" description="Disordered" evidence="9">
    <location>
        <begin position="427"/>
        <end position="455"/>
    </location>
</feature>
<dbReference type="Proteomes" id="UP000799640">
    <property type="component" value="Unassembled WGS sequence"/>
</dbReference>
<dbReference type="EMBL" id="ML996702">
    <property type="protein sequence ID" value="KAF2397745.1"/>
    <property type="molecule type" value="Genomic_DNA"/>
</dbReference>
<dbReference type="InterPro" id="IPR012341">
    <property type="entry name" value="6hp_glycosidase-like_sf"/>
</dbReference>
<sequence length="597" mass="64089">MHFNSLQAVLLLALLPHTLGQVEPTRVYLPPPATSATAASDPSNPVNEQWNNILGNALYFFDIQRSGRLPENFRVDWRNDSVLADGSDVGLDLSGGFFDAGNYIKATLPLCWVVTQLSWGAAMFGRGFDAADQTAYLDETLRTGLDWLLEASSKDGELVVLIGNEDSYWGGDLSIPSKRPSFRVTRQKPGTDVFGSCASAFASASLLYNGTALPLSRSENGTVPSLKNSTYAKTLLDRGKSLFELAKTATPQQVYQKATDGVEWAYASSDFVDELVFSSTFLALATGDKTYADYAQQTYKSSGYPVTDGAVNWDQRAPATPFLLAQLALSQPNLGVDFSKYQSDTEGWMDRITGGIMSKTLTTKGGLFWFEGDSDAASLNPALNVATIMLMYSGLASSTSKSTRYRTFAQSQIDYVLGKNPMNVVYPAGTHPNSPKNPQSALASGGSDADNIDNDPPVEAHVLYGGVVGGPDKNDMYYDQRSDWKQTEVALDYQPPLLIIAAHQIATNASDPYYVKGMGAVVTPTKGGRGSGGEGGGLSTGAKVGIAVSIVVGVLLLAAIAFWKRNQILVLCGRGRSDKKIRHTRSASGERLNLGSM</sequence>
<reference evidence="13" key="1">
    <citation type="journal article" date="2020" name="Stud. Mycol.">
        <title>101 Dothideomycetes genomes: a test case for predicting lifestyles and emergence of pathogens.</title>
        <authorList>
            <person name="Haridas S."/>
            <person name="Albert R."/>
            <person name="Binder M."/>
            <person name="Bloem J."/>
            <person name="Labutti K."/>
            <person name="Salamov A."/>
            <person name="Andreopoulos B."/>
            <person name="Baker S."/>
            <person name="Barry K."/>
            <person name="Bills G."/>
            <person name="Bluhm B."/>
            <person name="Cannon C."/>
            <person name="Castanera R."/>
            <person name="Culley D."/>
            <person name="Daum C."/>
            <person name="Ezra D."/>
            <person name="Gonzalez J."/>
            <person name="Henrissat B."/>
            <person name="Kuo A."/>
            <person name="Liang C."/>
            <person name="Lipzen A."/>
            <person name="Lutzoni F."/>
            <person name="Magnuson J."/>
            <person name="Mondo S."/>
            <person name="Nolan M."/>
            <person name="Ohm R."/>
            <person name="Pangilinan J."/>
            <person name="Park H.-J."/>
            <person name="Ramirez L."/>
            <person name="Alfaro M."/>
            <person name="Sun H."/>
            <person name="Tritt A."/>
            <person name="Yoshinaga Y."/>
            <person name="Zwiers L.-H."/>
            <person name="Turgeon B."/>
            <person name="Goodwin S."/>
            <person name="Spatafora J."/>
            <person name="Crous P."/>
            <person name="Grigoriev I."/>
        </authorList>
    </citation>
    <scope>NUCLEOTIDE SEQUENCE</scope>
    <source>
        <strain evidence="13">CBS 262.69</strain>
    </source>
</reference>
<evidence type="ECO:0000256" key="2">
    <source>
        <dbReference type="ARBA" id="ARBA00007072"/>
    </source>
</evidence>
<keyword evidence="5" id="KW-0136">Cellulose degradation</keyword>
<dbReference type="GO" id="GO:0008810">
    <property type="term" value="F:cellulase activity"/>
    <property type="evidence" value="ECO:0007669"/>
    <property type="project" value="UniProtKB-EC"/>
</dbReference>
<dbReference type="Pfam" id="PF00759">
    <property type="entry name" value="Glyco_hydro_9"/>
    <property type="match status" value="1"/>
</dbReference>
<evidence type="ECO:0000256" key="10">
    <source>
        <dbReference type="SAM" id="Phobius"/>
    </source>
</evidence>
<evidence type="ECO:0000313" key="13">
    <source>
        <dbReference type="EMBL" id="KAF2397745.1"/>
    </source>
</evidence>
<evidence type="ECO:0000256" key="4">
    <source>
        <dbReference type="ARBA" id="ARBA00022801"/>
    </source>
</evidence>
<keyword evidence="11" id="KW-0732">Signal</keyword>
<keyword evidence="8" id="KW-0624">Polysaccharide degradation</keyword>
<dbReference type="Gene3D" id="1.50.10.10">
    <property type="match status" value="1"/>
</dbReference>
<keyword evidence="4" id="KW-0378">Hydrolase</keyword>
<proteinExistence type="inferred from homology"/>
<evidence type="ECO:0000313" key="14">
    <source>
        <dbReference type="Proteomes" id="UP000799640"/>
    </source>
</evidence>
<gene>
    <name evidence="13" type="ORF">EJ06DRAFT_544403</name>
</gene>
<evidence type="ECO:0000256" key="5">
    <source>
        <dbReference type="ARBA" id="ARBA00023001"/>
    </source>
</evidence>
<dbReference type="AlphaFoldDB" id="A0A6G1HPR6"/>
<name>A0A6G1HPR6_9PEZI</name>
<evidence type="ECO:0000256" key="6">
    <source>
        <dbReference type="ARBA" id="ARBA00023277"/>
    </source>
</evidence>
<dbReference type="EC" id="3.2.1.4" evidence="3"/>
<dbReference type="PANTHER" id="PTHR22298">
    <property type="entry name" value="ENDO-1,4-BETA-GLUCANASE"/>
    <property type="match status" value="1"/>
</dbReference>
<evidence type="ECO:0000256" key="8">
    <source>
        <dbReference type="ARBA" id="ARBA00023326"/>
    </source>
</evidence>
<evidence type="ECO:0000256" key="11">
    <source>
        <dbReference type="SAM" id="SignalP"/>
    </source>
</evidence>
<dbReference type="InterPro" id="IPR008928">
    <property type="entry name" value="6-hairpin_glycosidase_sf"/>
</dbReference>
<feature type="chain" id="PRO_5026195701" description="cellulase" evidence="11">
    <location>
        <begin position="21"/>
        <end position="597"/>
    </location>
</feature>
<comment type="similarity">
    <text evidence="2">Belongs to the glycosyl hydrolase 9 (cellulase E) family.</text>
</comment>
<protein>
    <recommendedName>
        <fullName evidence="3">cellulase</fullName>
        <ecNumber evidence="3">3.2.1.4</ecNumber>
    </recommendedName>
</protein>
<organism evidence="13 14">
    <name type="scientific">Trichodelitschia bisporula</name>
    <dbReference type="NCBI Taxonomy" id="703511"/>
    <lineage>
        <taxon>Eukaryota</taxon>
        <taxon>Fungi</taxon>
        <taxon>Dikarya</taxon>
        <taxon>Ascomycota</taxon>
        <taxon>Pezizomycotina</taxon>
        <taxon>Dothideomycetes</taxon>
        <taxon>Dothideomycetes incertae sedis</taxon>
        <taxon>Phaeotrichales</taxon>
        <taxon>Phaeotrichaceae</taxon>
        <taxon>Trichodelitschia</taxon>
    </lineage>
</organism>